<sequence>MHTSLHSFIPLFYSFRDLQSLTQVITGLAATPPVRLRVVNASGYEVRGVELGEQLYLKVEMLDERKLKDSQISWDLFVDGKLFVIEAVIV</sequence>
<accession>A0A4Y2CAV4</accession>
<dbReference type="OrthoDB" id="6430118at2759"/>
<protein>
    <submittedName>
        <fullName evidence="1">Uncharacterized protein</fullName>
    </submittedName>
</protein>
<reference evidence="1 2" key="1">
    <citation type="journal article" date="2019" name="Sci. Rep.">
        <title>Orb-weaving spider Araneus ventricosus genome elucidates the spidroin gene catalogue.</title>
        <authorList>
            <person name="Kono N."/>
            <person name="Nakamura H."/>
            <person name="Ohtoshi R."/>
            <person name="Moran D.A.P."/>
            <person name="Shinohara A."/>
            <person name="Yoshida Y."/>
            <person name="Fujiwara M."/>
            <person name="Mori M."/>
            <person name="Tomita M."/>
            <person name="Arakawa K."/>
        </authorList>
    </citation>
    <scope>NUCLEOTIDE SEQUENCE [LARGE SCALE GENOMIC DNA]</scope>
</reference>
<dbReference type="AlphaFoldDB" id="A0A4Y2CAV4"/>
<evidence type="ECO:0000313" key="1">
    <source>
        <dbReference type="EMBL" id="GBM01592.1"/>
    </source>
</evidence>
<gene>
    <name evidence="1" type="ORF">AVEN_60012_1</name>
</gene>
<evidence type="ECO:0000313" key="2">
    <source>
        <dbReference type="Proteomes" id="UP000499080"/>
    </source>
</evidence>
<dbReference type="EMBL" id="BGPR01000171">
    <property type="protein sequence ID" value="GBM01592.1"/>
    <property type="molecule type" value="Genomic_DNA"/>
</dbReference>
<dbReference type="Proteomes" id="UP000499080">
    <property type="component" value="Unassembled WGS sequence"/>
</dbReference>
<comment type="caution">
    <text evidence="1">The sequence shown here is derived from an EMBL/GenBank/DDBJ whole genome shotgun (WGS) entry which is preliminary data.</text>
</comment>
<organism evidence="1 2">
    <name type="scientific">Araneus ventricosus</name>
    <name type="common">Orbweaver spider</name>
    <name type="synonym">Epeira ventricosa</name>
    <dbReference type="NCBI Taxonomy" id="182803"/>
    <lineage>
        <taxon>Eukaryota</taxon>
        <taxon>Metazoa</taxon>
        <taxon>Ecdysozoa</taxon>
        <taxon>Arthropoda</taxon>
        <taxon>Chelicerata</taxon>
        <taxon>Arachnida</taxon>
        <taxon>Araneae</taxon>
        <taxon>Araneomorphae</taxon>
        <taxon>Entelegynae</taxon>
        <taxon>Araneoidea</taxon>
        <taxon>Araneidae</taxon>
        <taxon>Araneus</taxon>
    </lineage>
</organism>
<proteinExistence type="predicted"/>
<keyword evidence="2" id="KW-1185">Reference proteome</keyword>
<name>A0A4Y2CAV4_ARAVE</name>